<keyword evidence="1" id="KW-0175">Coiled coil</keyword>
<accession>A0A0F8WND9</accession>
<organism evidence="3">
    <name type="scientific">marine sediment metagenome</name>
    <dbReference type="NCBI Taxonomy" id="412755"/>
    <lineage>
        <taxon>unclassified sequences</taxon>
        <taxon>metagenomes</taxon>
        <taxon>ecological metagenomes</taxon>
    </lineage>
</organism>
<evidence type="ECO:0000256" key="1">
    <source>
        <dbReference type="SAM" id="Coils"/>
    </source>
</evidence>
<protein>
    <submittedName>
        <fullName evidence="3">Uncharacterized protein</fullName>
    </submittedName>
</protein>
<evidence type="ECO:0000313" key="3">
    <source>
        <dbReference type="EMBL" id="KKK58218.1"/>
    </source>
</evidence>
<feature type="region of interest" description="Disordered" evidence="2">
    <location>
        <begin position="1"/>
        <end position="21"/>
    </location>
</feature>
<feature type="coiled-coil region" evidence="1">
    <location>
        <begin position="62"/>
        <end position="89"/>
    </location>
</feature>
<dbReference type="AlphaFoldDB" id="A0A0F8WND9"/>
<dbReference type="EMBL" id="LAZR01064091">
    <property type="protein sequence ID" value="KKK58218.1"/>
    <property type="molecule type" value="Genomic_DNA"/>
</dbReference>
<reference evidence="3" key="1">
    <citation type="journal article" date="2015" name="Nature">
        <title>Complex archaea that bridge the gap between prokaryotes and eukaryotes.</title>
        <authorList>
            <person name="Spang A."/>
            <person name="Saw J.H."/>
            <person name="Jorgensen S.L."/>
            <person name="Zaremba-Niedzwiedzka K."/>
            <person name="Martijn J."/>
            <person name="Lind A.E."/>
            <person name="van Eijk R."/>
            <person name="Schleper C."/>
            <person name="Guy L."/>
            <person name="Ettema T.J."/>
        </authorList>
    </citation>
    <scope>NUCLEOTIDE SEQUENCE</scope>
</reference>
<name>A0A0F8WND9_9ZZZZ</name>
<comment type="caution">
    <text evidence="3">The sequence shown here is derived from an EMBL/GenBank/DDBJ whole genome shotgun (WGS) entry which is preliminary data.</text>
</comment>
<gene>
    <name evidence="3" type="ORF">LCGC14_3046650</name>
</gene>
<evidence type="ECO:0000256" key="2">
    <source>
        <dbReference type="SAM" id="MobiDB-lite"/>
    </source>
</evidence>
<proteinExistence type="predicted"/>
<sequence>MGNWETDGRGPKHHLARIERKNLEPRGLVTEMGPVEHQRKLDERYEVDTALMQAVMMCQSVMKVLEERTDELNERVTALEKVVEAMLEKRRSEQCGEQTRI</sequence>